<evidence type="ECO:0000313" key="12">
    <source>
        <dbReference type="Proteomes" id="UP001154282"/>
    </source>
</evidence>
<evidence type="ECO:0000259" key="9">
    <source>
        <dbReference type="PROSITE" id="PS50980"/>
    </source>
</evidence>
<dbReference type="PANTHER" id="PTHR22855:SF13">
    <property type="entry name" value="METHYLCROTONOYL-COA CARBOXYLASE BETA CHAIN, MITOCHONDRIAL"/>
    <property type="match status" value="1"/>
</dbReference>
<feature type="domain" description="CoA carboxyltransferase N-terminal" evidence="9">
    <location>
        <begin position="1"/>
        <end position="209"/>
    </location>
</feature>
<dbReference type="Pfam" id="PF01039">
    <property type="entry name" value="Carboxyl_trans"/>
    <property type="match status" value="1"/>
</dbReference>
<dbReference type="GO" id="GO:1905202">
    <property type="term" value="C:methylcrotonoyl-CoA carboxylase complex"/>
    <property type="evidence" value="ECO:0007669"/>
    <property type="project" value="TreeGrafter"/>
</dbReference>
<evidence type="ECO:0000256" key="6">
    <source>
        <dbReference type="ARBA" id="ARBA00031237"/>
    </source>
</evidence>
<evidence type="ECO:0000256" key="4">
    <source>
        <dbReference type="ARBA" id="ARBA00025711"/>
    </source>
</evidence>
<dbReference type="GO" id="GO:0005524">
    <property type="term" value="F:ATP binding"/>
    <property type="evidence" value="ECO:0007669"/>
    <property type="project" value="UniProtKB-KW"/>
</dbReference>
<comment type="catalytic activity">
    <reaction evidence="8">
        <text>3-methylbut-2-enoyl-CoA + hydrogencarbonate + ATP = 3-methyl-(2E)-glutaconyl-CoA + ADP + phosphate + H(+)</text>
        <dbReference type="Rhea" id="RHEA:13589"/>
        <dbReference type="ChEBI" id="CHEBI:15378"/>
        <dbReference type="ChEBI" id="CHEBI:17544"/>
        <dbReference type="ChEBI" id="CHEBI:30616"/>
        <dbReference type="ChEBI" id="CHEBI:43474"/>
        <dbReference type="ChEBI" id="CHEBI:57344"/>
        <dbReference type="ChEBI" id="CHEBI:57346"/>
        <dbReference type="ChEBI" id="CHEBI:456216"/>
        <dbReference type="EC" id="6.4.1.4"/>
    </reaction>
</comment>
<dbReference type="FunFam" id="3.90.226.10:FF:000046">
    <property type="entry name" value="Geranyl-CoA carboxylase beta subunit"/>
    <property type="match status" value="1"/>
</dbReference>
<dbReference type="SUPFAM" id="SSF52096">
    <property type="entry name" value="ClpP/crotonase"/>
    <property type="match status" value="2"/>
</dbReference>
<dbReference type="AlphaFoldDB" id="A0AAV0RM53"/>
<dbReference type="InterPro" id="IPR011762">
    <property type="entry name" value="COA_CT_N"/>
</dbReference>
<evidence type="ECO:0000256" key="5">
    <source>
        <dbReference type="ARBA" id="ARBA00026116"/>
    </source>
</evidence>
<evidence type="ECO:0000313" key="11">
    <source>
        <dbReference type="EMBL" id="CAI0557313.1"/>
    </source>
</evidence>
<keyword evidence="2" id="KW-0547">Nucleotide-binding</keyword>
<evidence type="ECO:0000256" key="1">
    <source>
        <dbReference type="ARBA" id="ARBA00006102"/>
    </source>
</evidence>
<dbReference type="EC" id="6.4.1.4" evidence="5"/>
<dbReference type="PROSITE" id="PS50989">
    <property type="entry name" value="COA_CT_CTER"/>
    <property type="match status" value="1"/>
</dbReference>
<reference evidence="11" key="1">
    <citation type="submission" date="2022-08" db="EMBL/GenBank/DDBJ databases">
        <authorList>
            <person name="Gutierrez-Valencia J."/>
        </authorList>
    </citation>
    <scope>NUCLEOTIDE SEQUENCE</scope>
</reference>
<dbReference type="GO" id="GO:0004485">
    <property type="term" value="F:methylcrotonoyl-CoA carboxylase activity"/>
    <property type="evidence" value="ECO:0007669"/>
    <property type="project" value="UniProtKB-EC"/>
</dbReference>
<gene>
    <name evidence="11" type="ORF">LITE_LOCUS48319</name>
</gene>
<dbReference type="EMBL" id="CAMGYJ010000011">
    <property type="protein sequence ID" value="CAI0557313.1"/>
    <property type="molecule type" value="Genomic_DNA"/>
</dbReference>
<evidence type="ECO:0000256" key="8">
    <source>
        <dbReference type="ARBA" id="ARBA00052347"/>
    </source>
</evidence>
<keyword evidence="12" id="KW-1185">Reference proteome</keyword>
<evidence type="ECO:0000256" key="3">
    <source>
        <dbReference type="ARBA" id="ARBA00022840"/>
    </source>
</evidence>
<comment type="caution">
    <text evidence="11">The sequence shown here is derived from an EMBL/GenBank/DDBJ whole genome shotgun (WGS) entry which is preliminary data.</text>
</comment>
<dbReference type="GO" id="GO:0006552">
    <property type="term" value="P:L-leucine catabolic process"/>
    <property type="evidence" value="ECO:0007669"/>
    <property type="project" value="TreeGrafter"/>
</dbReference>
<comment type="similarity">
    <text evidence="1">Belongs to the AccD/PCCB family.</text>
</comment>
<keyword evidence="3" id="KW-0067">ATP-binding</keyword>
<organism evidence="11 12">
    <name type="scientific">Linum tenue</name>
    <dbReference type="NCBI Taxonomy" id="586396"/>
    <lineage>
        <taxon>Eukaryota</taxon>
        <taxon>Viridiplantae</taxon>
        <taxon>Streptophyta</taxon>
        <taxon>Embryophyta</taxon>
        <taxon>Tracheophyta</taxon>
        <taxon>Spermatophyta</taxon>
        <taxon>Magnoliopsida</taxon>
        <taxon>eudicotyledons</taxon>
        <taxon>Gunneridae</taxon>
        <taxon>Pentapetalae</taxon>
        <taxon>rosids</taxon>
        <taxon>fabids</taxon>
        <taxon>Malpighiales</taxon>
        <taxon>Linaceae</taxon>
        <taxon>Linum</taxon>
    </lineage>
</organism>
<dbReference type="Gene3D" id="3.90.226.10">
    <property type="entry name" value="2-enoyl-CoA Hydratase, Chain A, domain 1"/>
    <property type="match status" value="2"/>
</dbReference>
<dbReference type="FunFam" id="3.90.226.10:FF:000004">
    <property type="entry name" value="Methylcrotonoyl-CoA carboxylase beta chain"/>
    <property type="match status" value="1"/>
</dbReference>
<dbReference type="InterPro" id="IPR045190">
    <property type="entry name" value="MCCB/AccD1-like"/>
</dbReference>
<accession>A0AAV0RM53</accession>
<feature type="non-terminal residue" evidence="11">
    <location>
        <position position="1"/>
    </location>
</feature>
<name>A0AAV0RM53_9ROSI</name>
<protein>
    <recommendedName>
        <fullName evidence="5">methylcrotonoyl-CoA carboxylase</fullName>
        <ecNumber evidence="5">6.4.1.4</ecNumber>
    </recommendedName>
    <alternativeName>
        <fullName evidence="7">3-methylcrotonyl-CoA carboxylase 2</fullName>
    </alternativeName>
    <alternativeName>
        <fullName evidence="6">3-methylcrotonyl-CoA:carbon dioxide ligase subunit beta</fullName>
    </alternativeName>
</protein>
<dbReference type="PANTHER" id="PTHR22855">
    <property type="entry name" value="ACETYL, PROPIONYL, PYRUVATE, AND GLUTACONYL CARBOXYLASE-RELATED"/>
    <property type="match status" value="1"/>
</dbReference>
<dbReference type="InterPro" id="IPR011763">
    <property type="entry name" value="COA_CT_C"/>
</dbReference>
<dbReference type="GO" id="GO:0005739">
    <property type="term" value="C:mitochondrion"/>
    <property type="evidence" value="ECO:0007669"/>
    <property type="project" value="TreeGrafter"/>
</dbReference>
<dbReference type="InterPro" id="IPR034733">
    <property type="entry name" value="AcCoA_carboxyl_beta"/>
</dbReference>
<sequence length="385" mass="41100">FLLHPKLAGHELYDESLPSGGVVTGIGPVHGRLCMFVANDPTVKGGTYYPITVKKHLRAQEIAARCRLPCIYLVDSGGAFLPKQAEVFPDKDNFGRIFFNQAVMSAEGIPQIALVLGSCTAGGAYIPAMADESVMVKGNATIFLAGPPLVKAATGEAVSAEDLGGASLHCKTSGVSDYFAQDELHALALGRNIIKNLHMAGVKREGHKISSEYKEPLYDIKELRTIAPADHKQAFDIRSVIARIVDGSEFDEFKKLYGTTLVTGFAKIFGQPVGIIGNNGILFNESALKGAHFIELCCQRNIPLVFLQNITGFMVGSRSEANGIAKSGAKMVMAVSCAKVPKITIMVGGSFGAGNYAMCGRAYSPDFLFLWPNARISVMGGTVAY</sequence>
<dbReference type="PROSITE" id="PS50980">
    <property type="entry name" value="COA_CT_NTER"/>
    <property type="match status" value="1"/>
</dbReference>
<evidence type="ECO:0000259" key="10">
    <source>
        <dbReference type="PROSITE" id="PS50989"/>
    </source>
</evidence>
<evidence type="ECO:0000256" key="7">
    <source>
        <dbReference type="ARBA" id="ARBA00031404"/>
    </source>
</evidence>
<dbReference type="InterPro" id="IPR029045">
    <property type="entry name" value="ClpP/crotonase-like_dom_sf"/>
</dbReference>
<evidence type="ECO:0000256" key="2">
    <source>
        <dbReference type="ARBA" id="ARBA00022741"/>
    </source>
</evidence>
<proteinExistence type="inferred from homology"/>
<feature type="domain" description="CoA carboxyltransferase C-terminal" evidence="10">
    <location>
        <begin position="215"/>
        <end position="385"/>
    </location>
</feature>
<comment type="pathway">
    <text evidence="4">Amino-acid degradation; L-leucine degradation; (S)-3-hydroxy-3-methylglutaryl-CoA from 3-isovaleryl-CoA: step 2/3.</text>
</comment>
<dbReference type="Proteomes" id="UP001154282">
    <property type="component" value="Unassembled WGS sequence"/>
</dbReference>